<evidence type="ECO:0000259" key="1">
    <source>
        <dbReference type="Pfam" id="PF00149"/>
    </source>
</evidence>
<dbReference type="Pfam" id="PF05011">
    <property type="entry name" value="DBR1"/>
    <property type="match status" value="1"/>
</dbReference>
<name>A0A1S3DNM0_DIACI</name>
<gene>
    <name evidence="4" type="primary">LOC103522059</name>
</gene>
<dbReference type="GO" id="GO:0000398">
    <property type="term" value="P:mRNA splicing, via spliceosome"/>
    <property type="evidence" value="ECO:0007669"/>
    <property type="project" value="TreeGrafter"/>
</dbReference>
<dbReference type="PANTHER" id="PTHR12849">
    <property type="entry name" value="RNA LARIAT DEBRANCHING ENZYME"/>
    <property type="match status" value="1"/>
</dbReference>
<proteinExistence type="predicted"/>
<keyword evidence="3" id="KW-1185">Reference proteome</keyword>
<feature type="non-terminal residue" evidence="4">
    <location>
        <position position="233"/>
    </location>
</feature>
<dbReference type="InterPro" id="IPR029052">
    <property type="entry name" value="Metallo-depent_PP-like"/>
</dbReference>
<dbReference type="SUPFAM" id="SSF56300">
    <property type="entry name" value="Metallo-dependent phosphatases"/>
    <property type="match status" value="1"/>
</dbReference>
<accession>A0A1S3DNM0</accession>
<evidence type="ECO:0000313" key="3">
    <source>
        <dbReference type="Proteomes" id="UP000079169"/>
    </source>
</evidence>
<dbReference type="STRING" id="121845.A0A1S3DNM0"/>
<dbReference type="GO" id="GO:0008419">
    <property type="term" value="F:RNA lariat debranching enzyme activity"/>
    <property type="evidence" value="ECO:0007669"/>
    <property type="project" value="TreeGrafter"/>
</dbReference>
<evidence type="ECO:0000313" key="4">
    <source>
        <dbReference type="RefSeq" id="XP_008485389.1"/>
    </source>
</evidence>
<dbReference type="OMA" id="TDYGDWK"/>
<reference evidence="4" key="1">
    <citation type="submission" date="2025-08" db="UniProtKB">
        <authorList>
            <consortium name="RefSeq"/>
        </authorList>
    </citation>
    <scope>IDENTIFICATION</scope>
</reference>
<dbReference type="PaxDb" id="121845-A0A1S3DNM0"/>
<dbReference type="KEGG" id="dci:103522059"/>
<dbReference type="Pfam" id="PF00149">
    <property type="entry name" value="Metallophos"/>
    <property type="match status" value="1"/>
</dbReference>
<evidence type="ECO:0000259" key="2">
    <source>
        <dbReference type="Pfam" id="PF05011"/>
    </source>
</evidence>
<sequence>MKIAVEGCAHGELEKIYDTIALIEKQENLKVDLLICCGDFQSTRNEEDLACMACPPKYRDMCSFYNYHCFCFTVIIVSVSQLSGKIDIMCSHDWPQGVYHFGNVAQLVKHKPYFKQEIEENRLGSSVCEELSGKIDIMCSHDWPQGVYHFGNVAQLVKHKPYFKQEIEENRLGSSVCEEVMKQLKPSYWFSAHLHTKFSAVIPYTDGSRTKFLALDKCLPKRRFLQILDIEHK</sequence>
<organism evidence="3 4">
    <name type="scientific">Diaphorina citri</name>
    <name type="common">Asian citrus psyllid</name>
    <dbReference type="NCBI Taxonomy" id="121845"/>
    <lineage>
        <taxon>Eukaryota</taxon>
        <taxon>Metazoa</taxon>
        <taxon>Ecdysozoa</taxon>
        <taxon>Arthropoda</taxon>
        <taxon>Hexapoda</taxon>
        <taxon>Insecta</taxon>
        <taxon>Pterygota</taxon>
        <taxon>Neoptera</taxon>
        <taxon>Paraneoptera</taxon>
        <taxon>Hemiptera</taxon>
        <taxon>Sternorrhyncha</taxon>
        <taxon>Psylloidea</taxon>
        <taxon>Psyllidae</taxon>
        <taxon>Diaphorininae</taxon>
        <taxon>Diaphorina</taxon>
    </lineage>
</organism>
<dbReference type="RefSeq" id="XP_008485389.1">
    <property type="nucleotide sequence ID" value="XM_008487167.3"/>
</dbReference>
<dbReference type="InterPro" id="IPR004843">
    <property type="entry name" value="Calcineurin-like_PHP"/>
</dbReference>
<dbReference type="PANTHER" id="PTHR12849:SF0">
    <property type="entry name" value="LARIAT DEBRANCHING ENZYME"/>
    <property type="match status" value="1"/>
</dbReference>
<protein>
    <submittedName>
        <fullName evidence="4">Lariat debranching enzyme-like</fullName>
    </submittedName>
</protein>
<dbReference type="GeneID" id="103522059"/>
<dbReference type="Proteomes" id="UP000079169">
    <property type="component" value="Unplaced"/>
</dbReference>
<feature type="domain" description="Lariat debranching enzyme C-terminal" evidence="2">
    <location>
        <begin position="208"/>
        <end position="233"/>
    </location>
</feature>
<dbReference type="GO" id="GO:0005634">
    <property type="term" value="C:nucleus"/>
    <property type="evidence" value="ECO:0007669"/>
    <property type="project" value="TreeGrafter"/>
</dbReference>
<dbReference type="InterPro" id="IPR007708">
    <property type="entry name" value="DBR1_C"/>
</dbReference>
<feature type="domain" description="Calcineurin-like phosphoesterase" evidence="1">
    <location>
        <begin position="1"/>
        <end position="196"/>
    </location>
</feature>
<dbReference type="AlphaFoldDB" id="A0A1S3DNM0"/>